<gene>
    <name evidence="1" type="ORF">JDN41_03395</name>
</gene>
<keyword evidence="2" id="KW-1185">Reference proteome</keyword>
<accession>A0A8I1G8P4</accession>
<organism evidence="1 2">
    <name type="scientific">Rhodomicrobium udaipurense</name>
    <dbReference type="NCBI Taxonomy" id="1202716"/>
    <lineage>
        <taxon>Bacteria</taxon>
        <taxon>Pseudomonadati</taxon>
        <taxon>Pseudomonadota</taxon>
        <taxon>Alphaproteobacteria</taxon>
        <taxon>Hyphomicrobiales</taxon>
        <taxon>Hyphomicrobiaceae</taxon>
        <taxon>Rhodomicrobium</taxon>
    </lineage>
</organism>
<proteinExistence type="predicted"/>
<dbReference type="EMBL" id="JAEMUK010000007">
    <property type="protein sequence ID" value="MBJ7542597.1"/>
    <property type="molecule type" value="Genomic_DNA"/>
</dbReference>
<reference evidence="1 2" key="1">
    <citation type="submission" date="2020-12" db="EMBL/GenBank/DDBJ databases">
        <title>Revised draft genomes of Rhodomicrobium vannielii ATCC 17100 and Rhodomicrobium udaipurense JA643.</title>
        <authorList>
            <person name="Conners E.M."/>
            <person name="Davenport E.J."/>
            <person name="Bose A."/>
        </authorList>
    </citation>
    <scope>NUCLEOTIDE SEQUENCE [LARGE SCALE GENOMIC DNA]</scope>
    <source>
        <strain evidence="1 2">JA643</strain>
    </source>
</reference>
<dbReference type="Proteomes" id="UP000623250">
    <property type="component" value="Unassembled WGS sequence"/>
</dbReference>
<comment type="caution">
    <text evidence="1">The sequence shown here is derived from an EMBL/GenBank/DDBJ whole genome shotgun (WGS) entry which is preliminary data.</text>
</comment>
<name>A0A8I1G8P4_9HYPH</name>
<sequence>LSGRALDDLASLVAPRQVIICEGNPAGPVPGKNAEHDAQVYGKIFADEFPDVTFISAGSSKEVSGDFLGLAAALPKVAAGMQVTRLIDHDDHAPADVNAFNEKGVIVLTRRHLESYLYDDEVLTALCSSEGKLDDAPSVIAAKEKALSDSSRRGNPNDDIKSAAGTIYTETKRILGLVRSGNDQMSFARNTLVPLIKPGMSVYAELRRDIFGR</sequence>
<feature type="non-terminal residue" evidence="1">
    <location>
        <position position="1"/>
    </location>
</feature>
<dbReference type="AlphaFoldDB" id="A0A8I1G8P4"/>
<evidence type="ECO:0000313" key="1">
    <source>
        <dbReference type="EMBL" id="MBJ7542597.1"/>
    </source>
</evidence>
<evidence type="ECO:0000313" key="2">
    <source>
        <dbReference type="Proteomes" id="UP000623250"/>
    </source>
</evidence>
<protein>
    <submittedName>
        <fullName evidence="1">Uncharacterized protein</fullName>
    </submittedName>
</protein>